<protein>
    <submittedName>
        <fullName evidence="2">Uncharacterized protein</fullName>
    </submittedName>
</protein>
<evidence type="ECO:0000313" key="2">
    <source>
        <dbReference type="EMBL" id="KAA6397399.1"/>
    </source>
</evidence>
<organism evidence="2 3">
    <name type="scientific">Streblomastix strix</name>
    <dbReference type="NCBI Taxonomy" id="222440"/>
    <lineage>
        <taxon>Eukaryota</taxon>
        <taxon>Metamonada</taxon>
        <taxon>Preaxostyla</taxon>
        <taxon>Oxymonadida</taxon>
        <taxon>Streblomastigidae</taxon>
        <taxon>Streblomastix</taxon>
    </lineage>
</organism>
<feature type="region of interest" description="Disordered" evidence="1">
    <location>
        <begin position="150"/>
        <end position="170"/>
    </location>
</feature>
<feature type="compositionally biased region" description="Low complexity" evidence="1">
    <location>
        <begin position="194"/>
        <end position="221"/>
    </location>
</feature>
<dbReference type="AlphaFoldDB" id="A0A5J4WTE2"/>
<dbReference type="Proteomes" id="UP000324800">
    <property type="component" value="Unassembled WGS sequence"/>
</dbReference>
<feature type="region of interest" description="Disordered" evidence="1">
    <location>
        <begin position="269"/>
        <end position="295"/>
    </location>
</feature>
<accession>A0A5J4WTE2</accession>
<evidence type="ECO:0000313" key="3">
    <source>
        <dbReference type="Proteomes" id="UP000324800"/>
    </source>
</evidence>
<comment type="caution">
    <text evidence="2">The sequence shown here is derived from an EMBL/GenBank/DDBJ whole genome shotgun (WGS) entry which is preliminary data.</text>
</comment>
<feature type="compositionally biased region" description="Polar residues" evidence="1">
    <location>
        <begin position="152"/>
        <end position="170"/>
    </location>
</feature>
<feature type="compositionally biased region" description="Polar residues" evidence="1">
    <location>
        <begin position="273"/>
        <end position="295"/>
    </location>
</feature>
<evidence type="ECO:0000256" key="1">
    <source>
        <dbReference type="SAM" id="MobiDB-lite"/>
    </source>
</evidence>
<proteinExistence type="predicted"/>
<sequence length="411" mass="48058">MIKASQSRIKAMDILWYYEEQRLINCKYHAQVSVTKYPSVNVAQGVKSNQAVVDAIEQVKQQEKDGENDNQLSYVLKESARIWEICSQKLIDFDMSVEDIIQEREEAIQQQGKPQKLNESIHSLQKKSININVLQLRRIMEAIVEKEKEQQNTRFSQFKSDTLRRQQMGNKTSELETLLKQWNSESAQSDDKSSYQQYQQSNQIINPSSSSTPLTSPRSNTQQQPVKEVPMIIFVPQDIRRQVMSEAILYLRLLFANCVWSVEQQQMKKDQEMNSQRNNRQNGRISKLSRQQTQMSLNKLAEKDQDSFRQIQSARLGQNLQHAKTFSQISRSPRSSAQANYKSPRSSYLQKQQLNAINMSDSKDQLEQLILLVQNEKKLREIQIFPFFRMIKYIINGMVIRGMKLFLQEFD</sequence>
<gene>
    <name evidence="2" type="ORF">EZS28_007075</name>
</gene>
<dbReference type="EMBL" id="SNRW01001190">
    <property type="protein sequence ID" value="KAA6397399.1"/>
    <property type="molecule type" value="Genomic_DNA"/>
</dbReference>
<reference evidence="2 3" key="1">
    <citation type="submission" date="2019-03" db="EMBL/GenBank/DDBJ databases">
        <title>Single cell metagenomics reveals metabolic interactions within the superorganism composed of flagellate Streblomastix strix and complex community of Bacteroidetes bacteria on its surface.</title>
        <authorList>
            <person name="Treitli S.C."/>
            <person name="Kolisko M."/>
            <person name="Husnik F."/>
            <person name="Keeling P."/>
            <person name="Hampl V."/>
        </authorList>
    </citation>
    <scope>NUCLEOTIDE SEQUENCE [LARGE SCALE GENOMIC DNA]</scope>
    <source>
        <strain evidence="2">ST1C</strain>
    </source>
</reference>
<feature type="region of interest" description="Disordered" evidence="1">
    <location>
        <begin position="325"/>
        <end position="345"/>
    </location>
</feature>
<name>A0A5J4WTE2_9EUKA</name>
<feature type="region of interest" description="Disordered" evidence="1">
    <location>
        <begin position="189"/>
        <end position="223"/>
    </location>
</feature>